<keyword evidence="2" id="KW-0378">Hydrolase</keyword>
<dbReference type="PANTHER" id="PTHR45953">
    <property type="entry name" value="IDURONATE 2-SULFATASE"/>
    <property type="match status" value="1"/>
</dbReference>
<sequence length="477" mass="52331">MKAQNLLFILSDEHNPLVMGCAGHPLVKTPNLDRLAAAGTRFSAAYTNSPICVSARASLATGRHVHAHRCWDNAIAYDGRIGSWGHALQRTGHPVDSIGKLHFRSAEDPVGFDHQINPAHIEGGIGQVWGSLREPPLVTPDKAARMLLPMGPGFSPYNAYDQQNTEHACRWLEQAATEKQGKPWVLYVGLVAPHFPLTVPQEYLNLYPLDAIPEPRLHPKNGYHRHPWVENFHRCQPVDDSLDENGRRLATACYLALCSYMDAQVGKILETLEASGLADSTRVLYSSDHGDNLGARGLWGKCTMYEEAAGVPMILSGSDVPRGKVCNTAVSLIDVYQTVLQGAGEEQEAQQPGLSGRSLLDIAGETDDAERVVLSQYHALGSETGAFMLRQGRYKYIHYVGHEPELYDLEQDPGETKNIALDQPVRVKAFETLLRSMLNPEEVDRQAKADQAALIQRFGGPDKARNIGPKAATSVPS</sequence>
<protein>
    <submittedName>
        <fullName evidence="4">Sulfatase-like hydrolase/transferase</fullName>
    </submittedName>
</protein>
<dbReference type="EMBL" id="CP073347">
    <property type="protein sequence ID" value="UTW11406.1"/>
    <property type="molecule type" value="Genomic_DNA"/>
</dbReference>
<dbReference type="Proteomes" id="UP001058461">
    <property type="component" value="Chromosome"/>
</dbReference>
<dbReference type="CDD" id="cd16037">
    <property type="entry name" value="sulfatase_like"/>
    <property type="match status" value="1"/>
</dbReference>
<dbReference type="RefSeq" id="WP_255853446.1">
    <property type="nucleotide sequence ID" value="NZ_CP073347.1"/>
</dbReference>
<evidence type="ECO:0000313" key="4">
    <source>
        <dbReference type="EMBL" id="UTW11406.1"/>
    </source>
</evidence>
<dbReference type="InterPro" id="IPR000917">
    <property type="entry name" value="Sulfatase_N"/>
</dbReference>
<gene>
    <name evidence="4" type="ORF">KDW95_19435</name>
</gene>
<evidence type="ECO:0000256" key="2">
    <source>
        <dbReference type="ARBA" id="ARBA00022801"/>
    </source>
</evidence>
<accession>A0ABY5HKB8</accession>
<dbReference type="Gene3D" id="3.40.720.10">
    <property type="entry name" value="Alkaline Phosphatase, subunit A"/>
    <property type="match status" value="1"/>
</dbReference>
<dbReference type="InterPro" id="IPR017850">
    <property type="entry name" value="Alkaline_phosphatase_core_sf"/>
</dbReference>
<dbReference type="SUPFAM" id="SSF53649">
    <property type="entry name" value="Alkaline phosphatase-like"/>
    <property type="match status" value="1"/>
</dbReference>
<evidence type="ECO:0000256" key="1">
    <source>
        <dbReference type="ARBA" id="ARBA00022723"/>
    </source>
</evidence>
<keyword evidence="1" id="KW-0479">Metal-binding</keyword>
<name>A0ABY5HKB8_9GAMM</name>
<evidence type="ECO:0000313" key="5">
    <source>
        <dbReference type="Proteomes" id="UP001058461"/>
    </source>
</evidence>
<proteinExistence type="predicted"/>
<evidence type="ECO:0000259" key="3">
    <source>
        <dbReference type="Pfam" id="PF00884"/>
    </source>
</evidence>
<feature type="domain" description="Sulfatase N-terminal" evidence="3">
    <location>
        <begin position="4"/>
        <end position="344"/>
    </location>
</feature>
<organism evidence="4 5">
    <name type="scientific">Marinobacterium rhizophilum</name>
    <dbReference type="NCBI Taxonomy" id="420402"/>
    <lineage>
        <taxon>Bacteria</taxon>
        <taxon>Pseudomonadati</taxon>
        <taxon>Pseudomonadota</taxon>
        <taxon>Gammaproteobacteria</taxon>
        <taxon>Oceanospirillales</taxon>
        <taxon>Oceanospirillaceae</taxon>
        <taxon>Marinobacterium</taxon>
    </lineage>
</organism>
<reference evidence="4" key="1">
    <citation type="submission" date="2021-04" db="EMBL/GenBank/DDBJ databases">
        <title>Oceanospirillales bacteria with DddD are important DMSP degraders in coastal seawater.</title>
        <authorList>
            <person name="Liu J."/>
        </authorList>
    </citation>
    <scope>NUCLEOTIDE SEQUENCE</scope>
    <source>
        <strain evidence="4">D13-1</strain>
    </source>
</reference>
<dbReference type="PANTHER" id="PTHR45953:SF1">
    <property type="entry name" value="IDURONATE 2-SULFATASE"/>
    <property type="match status" value="1"/>
</dbReference>
<dbReference type="Pfam" id="PF00884">
    <property type="entry name" value="Sulfatase"/>
    <property type="match status" value="1"/>
</dbReference>
<keyword evidence="5" id="KW-1185">Reference proteome</keyword>